<evidence type="ECO:0000256" key="1">
    <source>
        <dbReference type="SAM" id="Phobius"/>
    </source>
</evidence>
<keyword evidence="1" id="KW-0472">Membrane</keyword>
<dbReference type="STRING" id="363754.RHSP_54423"/>
<dbReference type="Proteomes" id="UP000012429">
    <property type="component" value="Unassembled WGS sequence"/>
</dbReference>
<feature type="transmembrane region" description="Helical" evidence="1">
    <location>
        <begin position="68"/>
        <end position="85"/>
    </location>
</feature>
<dbReference type="PATRIC" id="fig|363754.4.peg.5351"/>
<name>N6UUA6_9HYPH</name>
<dbReference type="EMBL" id="AQHN01000084">
    <property type="protein sequence ID" value="ENN85270.1"/>
    <property type="molecule type" value="Genomic_DNA"/>
</dbReference>
<protein>
    <recommendedName>
        <fullName evidence="4">SPW repeat-containing protein</fullName>
    </recommendedName>
</protein>
<gene>
    <name evidence="2" type="ORF">RHSP_54423</name>
</gene>
<organism evidence="2 3">
    <name type="scientific">Rhizobium freirei PRF 81</name>
    <dbReference type="NCBI Taxonomy" id="363754"/>
    <lineage>
        <taxon>Bacteria</taxon>
        <taxon>Pseudomonadati</taxon>
        <taxon>Pseudomonadota</taxon>
        <taxon>Alphaproteobacteria</taxon>
        <taxon>Hyphomicrobiales</taxon>
        <taxon>Rhizobiaceae</taxon>
        <taxon>Rhizobium/Agrobacterium group</taxon>
        <taxon>Rhizobium</taxon>
    </lineage>
</organism>
<keyword evidence="1" id="KW-1133">Transmembrane helix</keyword>
<dbReference type="AlphaFoldDB" id="N6UUA6"/>
<evidence type="ECO:0008006" key="4">
    <source>
        <dbReference type="Google" id="ProtNLM"/>
    </source>
</evidence>
<feature type="transmembrane region" description="Helical" evidence="1">
    <location>
        <begin position="12"/>
        <end position="31"/>
    </location>
</feature>
<reference evidence="2 3" key="1">
    <citation type="journal article" date="2012" name="BMC Genomics">
        <title>Genomic basis of broad host range and environmental adaptability of Rhizobium tropici CIAT 899 and Rhizobium sp. PRF 81 which are used in inoculants for common bean (Phaseolus vulgaris L.).</title>
        <authorList>
            <person name="Ormeno-Orrillo E."/>
            <person name="Menna P."/>
            <person name="Almeida L.G."/>
            <person name="Ollero F.J."/>
            <person name="Nicolas M.F."/>
            <person name="Pains Rodrigues E."/>
            <person name="Shigueyoshi Nakatani A."/>
            <person name="Silva Batista J.S."/>
            <person name="Oliveira Chueire L.M."/>
            <person name="Souza R.C."/>
            <person name="Ribeiro Vasconcelos A.T."/>
            <person name="Megias M."/>
            <person name="Hungria M."/>
            <person name="Martinez-Romero E."/>
        </authorList>
    </citation>
    <scope>NUCLEOTIDE SEQUENCE [LARGE SCALE GENOMIC DNA]</scope>
    <source>
        <strain evidence="2 3">PRF 81</strain>
    </source>
</reference>
<evidence type="ECO:0000313" key="3">
    <source>
        <dbReference type="Proteomes" id="UP000012429"/>
    </source>
</evidence>
<keyword evidence="3" id="KW-1185">Reference proteome</keyword>
<keyword evidence="1" id="KW-0812">Transmembrane</keyword>
<feature type="transmembrane region" description="Helical" evidence="1">
    <location>
        <begin position="37"/>
        <end position="56"/>
    </location>
</feature>
<proteinExistence type="predicted"/>
<evidence type="ECO:0000313" key="2">
    <source>
        <dbReference type="EMBL" id="ENN85270.1"/>
    </source>
</evidence>
<sequence>MNMRSESLSDFSANAIGVFLVVASATLLFLYPDLPRLAVSTANFVLTGIVLMSGATQPDRQGLEWERIVLAAWLAVSPWVIGVSAVTGLTWTSALCASLVFIPAASVVSQPSAFGKKRVHASVRTEGADRNRRV</sequence>
<comment type="caution">
    <text evidence="2">The sequence shown here is derived from an EMBL/GenBank/DDBJ whole genome shotgun (WGS) entry which is preliminary data.</text>
</comment>
<accession>N6UUA6</accession>